<dbReference type="UniPathway" id="UPA00664"/>
<keyword evidence="2 7" id="KW-1003">Cell membrane</keyword>
<comment type="similarity">
    <text evidence="1 7">Belongs to the Lgt family.</text>
</comment>
<feature type="transmembrane region" description="Helical" evidence="7">
    <location>
        <begin position="166"/>
        <end position="182"/>
    </location>
</feature>
<feature type="transmembrane region" description="Helical" evidence="7">
    <location>
        <begin position="225"/>
        <end position="243"/>
    </location>
</feature>
<feature type="transmembrane region" description="Helical" evidence="7">
    <location>
        <begin position="191"/>
        <end position="209"/>
    </location>
</feature>
<keyword evidence="3 7" id="KW-0808">Transferase</keyword>
<dbReference type="PANTHER" id="PTHR30589:SF0">
    <property type="entry name" value="PHOSPHATIDYLGLYCEROL--PROLIPOPROTEIN DIACYLGLYCERYL TRANSFERASE"/>
    <property type="match status" value="1"/>
</dbReference>
<evidence type="ECO:0000313" key="8">
    <source>
        <dbReference type="EMBL" id="PJC24187.1"/>
    </source>
</evidence>
<gene>
    <name evidence="7" type="primary">lgt</name>
    <name evidence="8" type="ORF">CO057_04115</name>
</gene>
<evidence type="ECO:0000313" key="9">
    <source>
        <dbReference type="Proteomes" id="UP000230251"/>
    </source>
</evidence>
<proteinExistence type="inferred from homology"/>
<comment type="pathway">
    <text evidence="7">Protein modification; lipoprotein biosynthesis (diacylglyceryl transfer).</text>
</comment>
<dbReference type="HAMAP" id="MF_01147">
    <property type="entry name" value="Lgt"/>
    <property type="match status" value="1"/>
</dbReference>
<dbReference type="EMBL" id="PFSI01000063">
    <property type="protein sequence ID" value="PJC24187.1"/>
    <property type="molecule type" value="Genomic_DNA"/>
</dbReference>
<dbReference type="GO" id="GO:0008961">
    <property type="term" value="F:phosphatidylglycerol-prolipoprotein diacylglyceryl transferase activity"/>
    <property type="evidence" value="ECO:0007669"/>
    <property type="project" value="UniProtKB-UniRule"/>
</dbReference>
<comment type="caution">
    <text evidence="8">The sequence shown here is derived from an EMBL/GenBank/DDBJ whole genome shotgun (WGS) entry which is preliminary data.</text>
</comment>
<dbReference type="GO" id="GO:0005886">
    <property type="term" value="C:plasma membrane"/>
    <property type="evidence" value="ECO:0007669"/>
    <property type="project" value="UniProtKB-SubCell"/>
</dbReference>
<name>A0A2M8ENF1_9BACT</name>
<evidence type="ECO:0000256" key="2">
    <source>
        <dbReference type="ARBA" id="ARBA00022475"/>
    </source>
</evidence>
<reference evidence="9" key="1">
    <citation type="submission" date="2017-09" db="EMBL/GenBank/DDBJ databases">
        <title>Depth-based differentiation of microbial function through sediment-hosted aquifers and enrichment of novel symbionts in the deep terrestrial subsurface.</title>
        <authorList>
            <person name="Probst A.J."/>
            <person name="Ladd B."/>
            <person name="Jarett J.K."/>
            <person name="Geller-Mcgrath D.E."/>
            <person name="Sieber C.M.K."/>
            <person name="Emerson J.B."/>
            <person name="Anantharaman K."/>
            <person name="Thomas B.C."/>
            <person name="Malmstrom R."/>
            <person name="Stieglmeier M."/>
            <person name="Klingl A."/>
            <person name="Woyke T."/>
            <person name="Ryan C.M."/>
            <person name="Banfield J.F."/>
        </authorList>
    </citation>
    <scope>NUCLEOTIDE SEQUENCE [LARGE SCALE GENOMIC DNA]</scope>
</reference>
<accession>A0A2M8ENF1</accession>
<evidence type="ECO:0000256" key="7">
    <source>
        <dbReference type="HAMAP-Rule" id="MF_01147"/>
    </source>
</evidence>
<dbReference type="EC" id="2.5.1.145" evidence="7"/>
<feature type="transmembrane region" description="Helical" evidence="7">
    <location>
        <begin position="84"/>
        <end position="109"/>
    </location>
</feature>
<feature type="transmembrane region" description="Helical" evidence="7">
    <location>
        <begin position="51"/>
        <end position="72"/>
    </location>
</feature>
<dbReference type="AlphaFoldDB" id="A0A2M8ENF1"/>
<dbReference type="GO" id="GO:0042158">
    <property type="term" value="P:lipoprotein biosynthetic process"/>
    <property type="evidence" value="ECO:0007669"/>
    <property type="project" value="UniProtKB-UniRule"/>
</dbReference>
<keyword evidence="4 7" id="KW-0812">Transmembrane</keyword>
<evidence type="ECO:0000256" key="6">
    <source>
        <dbReference type="ARBA" id="ARBA00023136"/>
    </source>
</evidence>
<evidence type="ECO:0000256" key="4">
    <source>
        <dbReference type="ARBA" id="ARBA00022692"/>
    </source>
</evidence>
<keyword evidence="6 7" id="KW-0472">Membrane</keyword>
<evidence type="ECO:0000256" key="5">
    <source>
        <dbReference type="ARBA" id="ARBA00022989"/>
    </source>
</evidence>
<organism evidence="8 9">
    <name type="scientific">Candidatus Uhrbacteria bacterium CG_4_9_14_0_2_um_filter_41_50</name>
    <dbReference type="NCBI Taxonomy" id="1975031"/>
    <lineage>
        <taxon>Bacteria</taxon>
        <taxon>Candidatus Uhriibacteriota</taxon>
    </lineage>
</organism>
<feature type="binding site" evidence="7">
    <location>
        <position position="135"/>
    </location>
    <ligand>
        <name>a 1,2-diacyl-sn-glycero-3-phospho-(1'-sn-glycerol)</name>
        <dbReference type="ChEBI" id="CHEBI:64716"/>
    </ligand>
</feature>
<evidence type="ECO:0000256" key="3">
    <source>
        <dbReference type="ARBA" id="ARBA00022679"/>
    </source>
</evidence>
<comment type="catalytic activity">
    <reaction evidence="7">
        <text>L-cysteinyl-[prolipoprotein] + a 1,2-diacyl-sn-glycero-3-phospho-(1'-sn-glycerol) = an S-1,2-diacyl-sn-glyceryl-L-cysteinyl-[prolipoprotein] + sn-glycerol 1-phosphate + H(+)</text>
        <dbReference type="Rhea" id="RHEA:56712"/>
        <dbReference type="Rhea" id="RHEA-COMP:14679"/>
        <dbReference type="Rhea" id="RHEA-COMP:14680"/>
        <dbReference type="ChEBI" id="CHEBI:15378"/>
        <dbReference type="ChEBI" id="CHEBI:29950"/>
        <dbReference type="ChEBI" id="CHEBI:57685"/>
        <dbReference type="ChEBI" id="CHEBI:64716"/>
        <dbReference type="ChEBI" id="CHEBI:140658"/>
        <dbReference type="EC" id="2.5.1.145"/>
    </reaction>
</comment>
<keyword evidence="5 7" id="KW-1133">Transmembrane helix</keyword>
<comment type="function">
    <text evidence="7">Catalyzes the transfer of the diacylglyceryl group from phosphatidylglycerol to the sulfhydryl group of the N-terminal cysteine of a prolipoprotein, the first step in the formation of mature lipoproteins.</text>
</comment>
<dbReference type="Proteomes" id="UP000230251">
    <property type="component" value="Unassembled WGS sequence"/>
</dbReference>
<sequence>MIPYFELKTIELGPLTIYVWGLFVALGIVAGLLISRWFAKKKGLDPKIISDLTGWVVLAGVVGARLFHVLFYDLGTYIENPFSVFYIWEGGMSIFGGFFGAVIVGVWYLKYKKLQVLSYVDAVVFGLPWGLFVGRIGCFLIHDHPGIQTDFFLGVLYPDGIIRHDHGLYLSLLGLAIGLWFLRSIKMKTPAGYYAAMFTLFYGIFRIQIDELRLLDVTYWGFTPGQYFSLLLVLLGIFMFGWINRDKINAGRRLTNKDNRL</sequence>
<comment type="subcellular location">
    <subcellularLocation>
        <location evidence="7">Cell membrane</location>
        <topology evidence="7">Multi-pass membrane protein</topology>
    </subcellularLocation>
</comment>
<protein>
    <recommendedName>
        <fullName evidence="7">Phosphatidylglycerol--prolipoprotein diacylglyceryl transferase</fullName>
        <ecNumber evidence="7">2.5.1.145</ecNumber>
    </recommendedName>
</protein>
<dbReference type="InterPro" id="IPR001640">
    <property type="entry name" value="Lgt"/>
</dbReference>
<dbReference type="Pfam" id="PF01790">
    <property type="entry name" value="LGT"/>
    <property type="match status" value="1"/>
</dbReference>
<feature type="transmembrane region" description="Helical" evidence="7">
    <location>
        <begin position="116"/>
        <end position="142"/>
    </location>
</feature>
<feature type="transmembrane region" description="Helical" evidence="7">
    <location>
        <begin position="17"/>
        <end position="39"/>
    </location>
</feature>
<evidence type="ECO:0000256" key="1">
    <source>
        <dbReference type="ARBA" id="ARBA00007150"/>
    </source>
</evidence>
<dbReference type="PANTHER" id="PTHR30589">
    <property type="entry name" value="PROLIPOPROTEIN DIACYLGLYCERYL TRANSFERASE"/>
    <property type="match status" value="1"/>
</dbReference>